<dbReference type="PANTHER" id="PTHR13523">
    <property type="entry name" value="COILED-COIL-HELIX-COILED-COIL-HELIX DOMAIN CONTAINING 2/NUR77"/>
    <property type="match status" value="1"/>
</dbReference>
<proteinExistence type="predicted"/>
<dbReference type="EMBL" id="SPRO01000018">
    <property type="protein sequence ID" value="TIC30504.1"/>
    <property type="molecule type" value="Genomic_DNA"/>
</dbReference>
<evidence type="ECO:0000256" key="1">
    <source>
        <dbReference type="SAM" id="MobiDB-lite"/>
    </source>
</evidence>
<dbReference type="Pfam" id="PF09849">
    <property type="entry name" value="DUF2076"/>
    <property type="match status" value="1"/>
</dbReference>
<dbReference type="PANTHER" id="PTHR13523:SF2">
    <property type="entry name" value="COILED-COIL-HELIX-COILED-COIL-HELIX DOMAIN CONTAINING 2, ISOFORM A-RELATED"/>
    <property type="match status" value="1"/>
</dbReference>
<dbReference type="InterPro" id="IPR018648">
    <property type="entry name" value="DUF2076"/>
</dbReference>
<evidence type="ECO:0008006" key="4">
    <source>
        <dbReference type="Google" id="ProtNLM"/>
    </source>
</evidence>
<organism evidence="2 3">
    <name type="scientific">Wallemia mellicola</name>
    <dbReference type="NCBI Taxonomy" id="1708541"/>
    <lineage>
        <taxon>Eukaryota</taxon>
        <taxon>Fungi</taxon>
        <taxon>Dikarya</taxon>
        <taxon>Basidiomycota</taxon>
        <taxon>Wallemiomycotina</taxon>
        <taxon>Wallemiomycetes</taxon>
        <taxon>Wallemiales</taxon>
        <taxon>Wallemiaceae</taxon>
        <taxon>Wallemia</taxon>
    </lineage>
</organism>
<gene>
    <name evidence="2" type="ORF">E3Q10_02057</name>
</gene>
<dbReference type="GO" id="GO:0007005">
    <property type="term" value="P:mitochondrion organization"/>
    <property type="evidence" value="ECO:0007669"/>
    <property type="project" value="InterPro"/>
</dbReference>
<dbReference type="Proteomes" id="UP000305647">
    <property type="component" value="Unassembled WGS sequence"/>
</dbReference>
<feature type="region of interest" description="Disordered" evidence="1">
    <location>
        <begin position="1"/>
        <end position="69"/>
    </location>
</feature>
<name>A0A4T0M0T7_9BASI</name>
<sequence>MPRNSRSSGRSSASSQPRTSSFGSQQTRQAHTAAPAYGQQRSAYAQQQAQPQQAPAAQPAANGAGGSFLGNVASTAAGVAAGHGLSNMLFGGSSSHQAPVEQPPAPVQQQSAEQKPVCETQAKDFVTCLNATGDVNSCSALLEMLKSCQAAAAPY</sequence>
<dbReference type="GO" id="GO:0005739">
    <property type="term" value="C:mitochondrion"/>
    <property type="evidence" value="ECO:0007669"/>
    <property type="project" value="TreeGrafter"/>
</dbReference>
<evidence type="ECO:0000313" key="3">
    <source>
        <dbReference type="Proteomes" id="UP000305647"/>
    </source>
</evidence>
<feature type="compositionally biased region" description="Low complexity" evidence="1">
    <location>
        <begin position="1"/>
        <end position="21"/>
    </location>
</feature>
<accession>A0A4T0M0T7</accession>
<dbReference type="AlphaFoldDB" id="A0A4T0M0T7"/>
<reference evidence="2 3" key="1">
    <citation type="submission" date="2019-03" db="EMBL/GenBank/DDBJ databases">
        <title>Sequencing 25 genomes of Wallemia mellicola.</title>
        <authorList>
            <person name="Gostincar C."/>
        </authorList>
    </citation>
    <scope>NUCLEOTIDE SEQUENCE [LARGE SCALE GENOMIC DNA]</scope>
    <source>
        <strain evidence="2 3">EXF-8738</strain>
    </source>
</reference>
<evidence type="ECO:0000313" key="2">
    <source>
        <dbReference type="EMBL" id="TIC30504.1"/>
    </source>
</evidence>
<comment type="caution">
    <text evidence="2">The sequence shown here is derived from an EMBL/GenBank/DDBJ whole genome shotgun (WGS) entry which is preliminary data.</text>
</comment>
<dbReference type="InterPro" id="IPR055304">
    <property type="entry name" value="CHCHD2/10-like"/>
</dbReference>
<protein>
    <recommendedName>
        <fullName evidence="4">CHCH domain-containing protein</fullName>
    </recommendedName>
</protein>
<dbReference type="GO" id="GO:0005634">
    <property type="term" value="C:nucleus"/>
    <property type="evidence" value="ECO:0007669"/>
    <property type="project" value="TreeGrafter"/>
</dbReference>
<feature type="region of interest" description="Disordered" evidence="1">
    <location>
        <begin position="84"/>
        <end position="115"/>
    </location>
</feature>
<feature type="compositionally biased region" description="Low complexity" evidence="1">
    <location>
        <begin position="45"/>
        <end position="61"/>
    </location>
</feature>